<gene>
    <name evidence="3" type="ORF">HDF14_000734</name>
</gene>
<dbReference type="PANTHER" id="PTHR42850">
    <property type="entry name" value="METALLOPHOSPHOESTERASE"/>
    <property type="match status" value="1"/>
</dbReference>
<comment type="caution">
    <text evidence="3">The sequence shown here is derived from an EMBL/GenBank/DDBJ whole genome shotgun (WGS) entry which is preliminary data.</text>
</comment>
<dbReference type="InterPro" id="IPR011152">
    <property type="entry name" value="Pesterase_MJ0912"/>
</dbReference>
<evidence type="ECO:0000313" key="4">
    <source>
        <dbReference type="Proteomes" id="UP000535182"/>
    </source>
</evidence>
<accession>A0A9X0QBE1</accession>
<sequence>MNAVLAAAEPYDALWNLGDVVGYGGSPNEVVDLMRAKAQVNVRGNHDRVCCGLTSAVGFNPVARAAAEWTKKELTEENLAWLKAMPQGPVVPEEPGVTCVHGSPLNEDQYILNMRDAWAPLQQAATAITFFGHTHLQGGFSQKGHEWHEIKTQFRTKNVAESWKMAIPEGTRHLINPGSVGQPRDSDWRAAFVIYDSEAREIVYHRVPYDLTAAQGRILMAGLPERLAARLREGR</sequence>
<evidence type="ECO:0000259" key="2">
    <source>
        <dbReference type="Pfam" id="PF12850"/>
    </source>
</evidence>
<dbReference type="InterPro" id="IPR029052">
    <property type="entry name" value="Metallo-depent_PP-like"/>
</dbReference>
<reference evidence="3 4" key="1">
    <citation type="submission" date="2020-08" db="EMBL/GenBank/DDBJ databases">
        <title>Genomic Encyclopedia of Type Strains, Phase IV (KMG-V): Genome sequencing to study the core and pangenomes of soil and plant-associated prokaryotes.</title>
        <authorList>
            <person name="Whitman W."/>
        </authorList>
    </citation>
    <scope>NUCLEOTIDE SEQUENCE [LARGE SCALE GENOMIC DNA]</scope>
    <source>
        <strain evidence="3 4">X5P2</strain>
    </source>
</reference>
<dbReference type="Proteomes" id="UP000535182">
    <property type="component" value="Unassembled WGS sequence"/>
</dbReference>
<evidence type="ECO:0000313" key="3">
    <source>
        <dbReference type="EMBL" id="MBB5327140.1"/>
    </source>
</evidence>
<comment type="similarity">
    <text evidence="1">Belongs to the metallophosphoesterase superfamily. YfcE family.</text>
</comment>
<dbReference type="GO" id="GO:0016791">
    <property type="term" value="F:phosphatase activity"/>
    <property type="evidence" value="ECO:0007669"/>
    <property type="project" value="TreeGrafter"/>
</dbReference>
<evidence type="ECO:0000256" key="1">
    <source>
        <dbReference type="ARBA" id="ARBA00008950"/>
    </source>
</evidence>
<proteinExistence type="inferred from homology"/>
<keyword evidence="4" id="KW-1185">Reference proteome</keyword>
<organism evidence="3 4">
    <name type="scientific">Tunturiibacter gelidiferens</name>
    <dbReference type="NCBI Taxonomy" id="3069689"/>
    <lineage>
        <taxon>Bacteria</taxon>
        <taxon>Pseudomonadati</taxon>
        <taxon>Acidobacteriota</taxon>
        <taxon>Terriglobia</taxon>
        <taxon>Terriglobales</taxon>
        <taxon>Acidobacteriaceae</taxon>
        <taxon>Tunturiibacter</taxon>
    </lineage>
</organism>
<dbReference type="GO" id="GO:0005737">
    <property type="term" value="C:cytoplasm"/>
    <property type="evidence" value="ECO:0007669"/>
    <property type="project" value="TreeGrafter"/>
</dbReference>
<dbReference type="CDD" id="cd00838">
    <property type="entry name" value="MPP_superfamily"/>
    <property type="match status" value="1"/>
</dbReference>
<dbReference type="PANTHER" id="PTHR42850:SF2">
    <property type="entry name" value="BLL5683 PROTEIN"/>
    <property type="match status" value="1"/>
</dbReference>
<protein>
    <submittedName>
        <fullName evidence="3">Diadenosine tetraphosphatase ApaH/serine/threonine PP2A family protein phosphatase</fullName>
    </submittedName>
</protein>
<name>A0A9X0QBE1_9BACT</name>
<dbReference type="PIRSF" id="PIRSF000883">
    <property type="entry name" value="Pesterase_MJ0912"/>
    <property type="match status" value="1"/>
</dbReference>
<dbReference type="EMBL" id="JACHEB010000001">
    <property type="protein sequence ID" value="MBB5327140.1"/>
    <property type="molecule type" value="Genomic_DNA"/>
</dbReference>
<dbReference type="Gene3D" id="3.60.21.10">
    <property type="match status" value="1"/>
</dbReference>
<dbReference type="SUPFAM" id="SSF56300">
    <property type="entry name" value="Metallo-dependent phosphatases"/>
    <property type="match status" value="1"/>
</dbReference>
<dbReference type="AlphaFoldDB" id="A0A9X0QBE1"/>
<dbReference type="InterPro" id="IPR024654">
    <property type="entry name" value="Calcineurin-like_PHP_lpxH"/>
</dbReference>
<feature type="domain" description="Calcineurin-like phosphoesterase" evidence="2">
    <location>
        <begin position="3"/>
        <end position="196"/>
    </location>
</feature>
<dbReference type="Pfam" id="PF12850">
    <property type="entry name" value="Metallophos_2"/>
    <property type="match status" value="1"/>
</dbReference>
<dbReference type="InterPro" id="IPR050126">
    <property type="entry name" value="Ap4A_hydrolase"/>
</dbReference>